<evidence type="ECO:0000313" key="9">
    <source>
        <dbReference type="Proteomes" id="UP000297716"/>
    </source>
</evidence>
<name>A0A4Z0Y6D7_9PEZI</name>
<evidence type="ECO:0000256" key="2">
    <source>
        <dbReference type="ARBA" id="ARBA00022692"/>
    </source>
</evidence>
<dbReference type="InterPro" id="IPR049326">
    <property type="entry name" value="Rhodopsin_dom_fungi"/>
</dbReference>
<keyword evidence="9" id="KW-1185">Reference proteome</keyword>
<comment type="caution">
    <text evidence="8">The sequence shown here is derived from an EMBL/GenBank/DDBJ whole genome shotgun (WGS) entry which is preliminary data.</text>
</comment>
<sequence>MVDLSDGAVTIRFWCKFSLKSGIRAEDWWIFAAVPIYLGAVADDIWGVYSGISGEDSKQVIATLLQTPSPELILALENYLKSLYIGFILNLFLLTFVRISICLLYKRIFATPRFRIKSLIMIGLSVAWFISAFVVGLVYCVPLDKFWHPFKPGRCLNFNLFYLLIGVFETLIDIAILILPVRATFTVQLPLKTKLLVSSIFLLGGVAVITNVLRLYKIYRPGEQYLSFTETIFWTHIHGLIAVLCANLPVYKPLRTKVPNIFSVLQRSFGSSFRSSRGDTTQRIGDSVECLEPNFHLKPILSDPSMSSHKRPDNYLEEGKYSIFNNPGGTNLSMADRGDGSMDPVTVPPHGIIRTRDVDVF</sequence>
<dbReference type="GO" id="GO:0016020">
    <property type="term" value="C:membrane"/>
    <property type="evidence" value="ECO:0007669"/>
    <property type="project" value="UniProtKB-SubCell"/>
</dbReference>
<dbReference type="PANTHER" id="PTHR33048">
    <property type="entry name" value="PTH11-LIKE INTEGRAL MEMBRANE PROTEIN (AFU_ORTHOLOGUE AFUA_5G11245)"/>
    <property type="match status" value="1"/>
</dbReference>
<evidence type="ECO:0000256" key="3">
    <source>
        <dbReference type="ARBA" id="ARBA00022989"/>
    </source>
</evidence>
<keyword evidence="4 6" id="KW-0472">Membrane</keyword>
<evidence type="ECO:0000256" key="5">
    <source>
        <dbReference type="ARBA" id="ARBA00038359"/>
    </source>
</evidence>
<feature type="transmembrane region" description="Helical" evidence="6">
    <location>
        <begin position="159"/>
        <end position="183"/>
    </location>
</feature>
<evidence type="ECO:0000256" key="1">
    <source>
        <dbReference type="ARBA" id="ARBA00004141"/>
    </source>
</evidence>
<reference evidence="8 9" key="1">
    <citation type="submission" date="2019-03" db="EMBL/GenBank/DDBJ databases">
        <title>Draft genome sequence of Xylaria hypoxylon DSM 108379, a ubiquitous saprotrophic-parasitic fungi on hardwood.</title>
        <authorList>
            <person name="Buettner E."/>
            <person name="Leonhardt S."/>
            <person name="Gebauer A.M."/>
            <person name="Liers C."/>
            <person name="Hofrichter M."/>
            <person name="Kellner H."/>
        </authorList>
    </citation>
    <scope>NUCLEOTIDE SEQUENCE [LARGE SCALE GENOMIC DNA]</scope>
    <source>
        <strain evidence="8 9">DSM 108379</strain>
    </source>
</reference>
<evidence type="ECO:0000313" key="8">
    <source>
        <dbReference type="EMBL" id="TGJ78427.1"/>
    </source>
</evidence>
<gene>
    <name evidence="8" type="ORF">E0Z10_g10337</name>
</gene>
<protein>
    <recommendedName>
        <fullName evidence="7">Rhodopsin domain-containing protein</fullName>
    </recommendedName>
</protein>
<dbReference type="Proteomes" id="UP000297716">
    <property type="component" value="Unassembled WGS sequence"/>
</dbReference>
<feature type="transmembrane region" description="Helical" evidence="6">
    <location>
        <begin position="118"/>
        <end position="139"/>
    </location>
</feature>
<organism evidence="8 9">
    <name type="scientific">Xylaria hypoxylon</name>
    <dbReference type="NCBI Taxonomy" id="37992"/>
    <lineage>
        <taxon>Eukaryota</taxon>
        <taxon>Fungi</taxon>
        <taxon>Dikarya</taxon>
        <taxon>Ascomycota</taxon>
        <taxon>Pezizomycotina</taxon>
        <taxon>Sordariomycetes</taxon>
        <taxon>Xylariomycetidae</taxon>
        <taxon>Xylariales</taxon>
        <taxon>Xylariaceae</taxon>
        <taxon>Xylaria</taxon>
    </lineage>
</organism>
<dbReference type="OrthoDB" id="5329176at2759"/>
<feature type="transmembrane region" description="Helical" evidence="6">
    <location>
        <begin position="233"/>
        <end position="251"/>
    </location>
</feature>
<comment type="subcellular location">
    <subcellularLocation>
        <location evidence="1">Membrane</location>
        <topology evidence="1">Multi-pass membrane protein</topology>
    </subcellularLocation>
</comment>
<feature type="transmembrane region" description="Helical" evidence="6">
    <location>
        <begin position="195"/>
        <end position="213"/>
    </location>
</feature>
<evidence type="ECO:0000259" key="7">
    <source>
        <dbReference type="Pfam" id="PF20684"/>
    </source>
</evidence>
<accession>A0A4Z0Y6D7</accession>
<keyword evidence="2 6" id="KW-0812">Transmembrane</keyword>
<proteinExistence type="inferred from homology"/>
<comment type="similarity">
    <text evidence="5">Belongs to the SAT4 family.</text>
</comment>
<dbReference type="AlphaFoldDB" id="A0A4Z0Y6D7"/>
<dbReference type="PANTHER" id="PTHR33048:SF168">
    <property type="match status" value="1"/>
</dbReference>
<feature type="domain" description="Rhodopsin" evidence="7">
    <location>
        <begin position="11"/>
        <end position="255"/>
    </location>
</feature>
<feature type="transmembrane region" description="Helical" evidence="6">
    <location>
        <begin position="83"/>
        <end position="106"/>
    </location>
</feature>
<dbReference type="Pfam" id="PF20684">
    <property type="entry name" value="Fung_rhodopsin"/>
    <property type="match status" value="1"/>
</dbReference>
<dbReference type="InterPro" id="IPR052337">
    <property type="entry name" value="SAT4-like"/>
</dbReference>
<keyword evidence="3 6" id="KW-1133">Transmembrane helix</keyword>
<evidence type="ECO:0000256" key="4">
    <source>
        <dbReference type="ARBA" id="ARBA00023136"/>
    </source>
</evidence>
<evidence type="ECO:0000256" key="6">
    <source>
        <dbReference type="SAM" id="Phobius"/>
    </source>
</evidence>
<dbReference type="EMBL" id="SKBN01000393">
    <property type="protein sequence ID" value="TGJ78427.1"/>
    <property type="molecule type" value="Genomic_DNA"/>
</dbReference>